<sequence length="367" mass="37932">MTLSSPSENRAGQRGDGAQRGRLVLAEIAEQPAVAERLVSAAQQPASAGGELQRVAAAVRAAAPRMVLLTARGTSDHAALYAKYLVEVQLGLPAGLTSTSTLTVYGAQPDLRGVLWISVSQSGGSPDLVESTAAARRAGALTLAVTNNAASPLAQAAELHLDVLAGPELAVAATKSYTAQLLTLWLLVQAWRGASLEPAAALPSLLATAVAEDDVDAVAARYRFVDRLVLTGRGFSYPTAREAALKLMETSYLSAMAFSAADLMHGPLAMVDADRPVVVVVPEGPGGQALVPVLDALHERGADVCAVAPSGLAPHATVRLALPSGMPEDLAPVVQIVPLQRLAAHMALARGLDPDSPRGLRKVTETR</sequence>
<dbReference type="InterPro" id="IPR046348">
    <property type="entry name" value="SIS_dom_sf"/>
</dbReference>
<dbReference type="PANTHER" id="PTHR10937">
    <property type="entry name" value="GLUCOSAMINE--FRUCTOSE-6-PHOSPHATE AMINOTRANSFERASE, ISOMERIZING"/>
    <property type="match status" value="1"/>
</dbReference>
<reference evidence="3 4" key="1">
    <citation type="submission" date="2019-07" db="EMBL/GenBank/DDBJ databases">
        <title>Quadrisphaera sp. strain DD2A genome sequencing and assembly.</title>
        <authorList>
            <person name="Kim I."/>
        </authorList>
    </citation>
    <scope>NUCLEOTIDE SEQUENCE [LARGE SCALE GENOMIC DNA]</scope>
    <source>
        <strain evidence="3 4">DD2A</strain>
    </source>
</reference>
<keyword evidence="4" id="KW-1185">Reference proteome</keyword>
<evidence type="ECO:0000313" key="3">
    <source>
        <dbReference type="EMBL" id="TXR55666.1"/>
    </source>
</evidence>
<keyword evidence="1" id="KW-0677">Repeat</keyword>
<dbReference type="InterPro" id="IPR035490">
    <property type="entry name" value="GlmS/FrlB_SIS"/>
</dbReference>
<dbReference type="PANTHER" id="PTHR10937:SF8">
    <property type="entry name" value="AMINOTRANSFERASE-RELATED"/>
    <property type="match status" value="1"/>
</dbReference>
<evidence type="ECO:0000256" key="1">
    <source>
        <dbReference type="ARBA" id="ARBA00022737"/>
    </source>
</evidence>
<organism evidence="3 4">
    <name type="scientific">Quadrisphaera setariae</name>
    <dbReference type="NCBI Taxonomy" id="2593304"/>
    <lineage>
        <taxon>Bacteria</taxon>
        <taxon>Bacillati</taxon>
        <taxon>Actinomycetota</taxon>
        <taxon>Actinomycetes</taxon>
        <taxon>Kineosporiales</taxon>
        <taxon>Kineosporiaceae</taxon>
        <taxon>Quadrisphaera</taxon>
    </lineage>
</organism>
<comment type="caution">
    <text evidence="3">The sequence shown here is derived from an EMBL/GenBank/DDBJ whole genome shotgun (WGS) entry which is preliminary data.</text>
</comment>
<dbReference type="RefSeq" id="WP_147926722.1">
    <property type="nucleotide sequence ID" value="NZ_VKAC01000007.1"/>
</dbReference>
<feature type="domain" description="SIS" evidence="2">
    <location>
        <begin position="55"/>
        <end position="198"/>
    </location>
</feature>
<dbReference type="EMBL" id="VKAC01000007">
    <property type="protein sequence ID" value="TXR55666.1"/>
    <property type="molecule type" value="Genomic_DNA"/>
</dbReference>
<dbReference type="Proteomes" id="UP000321234">
    <property type="component" value="Unassembled WGS sequence"/>
</dbReference>
<dbReference type="PROSITE" id="PS51464">
    <property type="entry name" value="SIS"/>
    <property type="match status" value="2"/>
</dbReference>
<name>A0A5C8ZFH2_9ACTN</name>
<feature type="domain" description="SIS" evidence="2">
    <location>
        <begin position="218"/>
        <end position="357"/>
    </location>
</feature>
<accession>A0A5C8ZFH2</accession>
<dbReference type="SUPFAM" id="SSF53697">
    <property type="entry name" value="SIS domain"/>
    <property type="match status" value="1"/>
</dbReference>
<dbReference type="GO" id="GO:0097367">
    <property type="term" value="F:carbohydrate derivative binding"/>
    <property type="evidence" value="ECO:0007669"/>
    <property type="project" value="InterPro"/>
</dbReference>
<dbReference type="InterPro" id="IPR001347">
    <property type="entry name" value="SIS_dom"/>
</dbReference>
<dbReference type="Gene3D" id="3.40.50.10490">
    <property type="entry name" value="Glucose-6-phosphate isomerase like protein, domain 1"/>
    <property type="match status" value="2"/>
</dbReference>
<dbReference type="Pfam" id="PF01380">
    <property type="entry name" value="SIS"/>
    <property type="match status" value="2"/>
</dbReference>
<dbReference type="InterPro" id="IPR035466">
    <property type="entry name" value="GlmS/AgaS_SIS"/>
</dbReference>
<dbReference type="OrthoDB" id="9761808at2"/>
<dbReference type="AlphaFoldDB" id="A0A5C8ZFH2"/>
<evidence type="ECO:0000259" key="2">
    <source>
        <dbReference type="PROSITE" id="PS51464"/>
    </source>
</evidence>
<protein>
    <submittedName>
        <fullName evidence="3">SIS domain-containing protein</fullName>
    </submittedName>
</protein>
<dbReference type="CDD" id="cd05008">
    <property type="entry name" value="SIS_GlmS_GlmD_1"/>
    <property type="match status" value="1"/>
</dbReference>
<dbReference type="GO" id="GO:1901135">
    <property type="term" value="P:carbohydrate derivative metabolic process"/>
    <property type="evidence" value="ECO:0007669"/>
    <property type="project" value="InterPro"/>
</dbReference>
<proteinExistence type="predicted"/>
<evidence type="ECO:0000313" key="4">
    <source>
        <dbReference type="Proteomes" id="UP000321234"/>
    </source>
</evidence>
<gene>
    <name evidence="3" type="ORF">FMM08_12540</name>
</gene>
<dbReference type="CDD" id="cd05009">
    <property type="entry name" value="SIS_GlmS_GlmD_2"/>
    <property type="match status" value="1"/>
</dbReference>